<dbReference type="Proteomes" id="UP000288216">
    <property type="component" value="Unassembled WGS sequence"/>
</dbReference>
<dbReference type="EMBL" id="BFAA01023183">
    <property type="protein sequence ID" value="GCB82026.1"/>
    <property type="molecule type" value="Genomic_DNA"/>
</dbReference>
<reference evidence="1 2" key="1">
    <citation type="journal article" date="2018" name="Nat. Ecol. Evol.">
        <title>Shark genomes provide insights into elasmobranch evolution and the origin of vertebrates.</title>
        <authorList>
            <person name="Hara Y"/>
            <person name="Yamaguchi K"/>
            <person name="Onimaru K"/>
            <person name="Kadota M"/>
            <person name="Koyanagi M"/>
            <person name="Keeley SD"/>
            <person name="Tatsumi K"/>
            <person name="Tanaka K"/>
            <person name="Motone F"/>
            <person name="Kageyama Y"/>
            <person name="Nozu R"/>
            <person name="Adachi N"/>
            <person name="Nishimura O"/>
            <person name="Nakagawa R"/>
            <person name="Tanegashima C"/>
            <person name="Kiyatake I"/>
            <person name="Matsumoto R"/>
            <person name="Murakumo K"/>
            <person name="Nishida K"/>
            <person name="Terakita A"/>
            <person name="Kuratani S"/>
            <person name="Sato K"/>
            <person name="Hyodo S Kuraku.S."/>
        </authorList>
    </citation>
    <scope>NUCLEOTIDE SEQUENCE [LARGE SCALE GENOMIC DNA]</scope>
</reference>
<dbReference type="InterPro" id="IPR036812">
    <property type="entry name" value="NAD(P)_OxRdtase_dom_sf"/>
</dbReference>
<feature type="non-terminal residue" evidence="1">
    <location>
        <position position="1"/>
    </location>
</feature>
<keyword evidence="2" id="KW-1185">Reference proteome</keyword>
<sequence length="41" mass="5079">IFDFSLTNDEIKLISALNRNERYVQLLMWKDHPEYPFNDEY</sequence>
<comment type="caution">
    <text evidence="1">The sequence shown here is derived from an EMBL/GenBank/DDBJ whole genome shotgun (WGS) entry which is preliminary data.</text>
</comment>
<evidence type="ECO:0000313" key="2">
    <source>
        <dbReference type="Proteomes" id="UP000288216"/>
    </source>
</evidence>
<dbReference type="Gene3D" id="3.20.20.100">
    <property type="entry name" value="NADP-dependent oxidoreductase domain"/>
    <property type="match status" value="1"/>
</dbReference>
<dbReference type="STRING" id="75743.A0A401Q9J5"/>
<gene>
    <name evidence="1" type="ORF">scyTo_0022608</name>
</gene>
<protein>
    <recommendedName>
        <fullName evidence="3">NADP-dependent oxidoreductase domain-containing protein</fullName>
    </recommendedName>
</protein>
<proteinExistence type="predicted"/>
<name>A0A401Q9J5_SCYTO</name>
<dbReference type="AlphaFoldDB" id="A0A401Q9J5"/>
<accession>A0A401Q9J5</accession>
<dbReference type="OrthoDB" id="416253at2759"/>
<organism evidence="1 2">
    <name type="scientific">Scyliorhinus torazame</name>
    <name type="common">Cloudy catshark</name>
    <name type="synonym">Catulus torazame</name>
    <dbReference type="NCBI Taxonomy" id="75743"/>
    <lineage>
        <taxon>Eukaryota</taxon>
        <taxon>Metazoa</taxon>
        <taxon>Chordata</taxon>
        <taxon>Craniata</taxon>
        <taxon>Vertebrata</taxon>
        <taxon>Chondrichthyes</taxon>
        <taxon>Elasmobranchii</taxon>
        <taxon>Galeomorphii</taxon>
        <taxon>Galeoidea</taxon>
        <taxon>Carcharhiniformes</taxon>
        <taxon>Scyliorhinidae</taxon>
        <taxon>Scyliorhinus</taxon>
    </lineage>
</organism>
<evidence type="ECO:0008006" key="3">
    <source>
        <dbReference type="Google" id="ProtNLM"/>
    </source>
</evidence>
<evidence type="ECO:0000313" key="1">
    <source>
        <dbReference type="EMBL" id="GCB82026.1"/>
    </source>
</evidence>